<feature type="region of interest" description="Disordered" evidence="1">
    <location>
        <begin position="105"/>
        <end position="132"/>
    </location>
</feature>
<dbReference type="AlphaFoldDB" id="A0A8H4INJ0"/>
<protein>
    <submittedName>
        <fullName evidence="2">Uncharacterized protein</fullName>
    </submittedName>
</protein>
<keyword evidence="4" id="KW-1185">Reference proteome</keyword>
<gene>
    <name evidence="3" type="ORF">GTA08_BOTSDO06358</name>
    <name evidence="2" type="ORF">GTA08_BOTSDO10141</name>
</gene>
<feature type="compositionally biased region" description="Basic residues" evidence="1">
    <location>
        <begin position="304"/>
        <end position="313"/>
    </location>
</feature>
<reference evidence="2 4" key="1">
    <citation type="submission" date="2020-04" db="EMBL/GenBank/DDBJ databases">
        <title>Genome Assembly and Annotation of Botryosphaeria dothidea sdau 11-99, a Latent Pathogen of Apple Fruit Ring Rot in China.</title>
        <authorList>
            <person name="Yu C."/>
            <person name="Diao Y."/>
            <person name="Lu Q."/>
            <person name="Zhao J."/>
            <person name="Cui S."/>
            <person name="Peng C."/>
            <person name="He B."/>
            <person name="Liu H."/>
        </authorList>
    </citation>
    <scope>NUCLEOTIDE SEQUENCE [LARGE SCALE GENOMIC DNA]</scope>
    <source>
        <strain evidence="4">sdau11-99</strain>
        <strain evidence="2">Sdau11-99</strain>
    </source>
</reference>
<accession>A0A8H4INJ0</accession>
<sequence>MSRSSADMDEAFKRDTPLSLDEIMAISHDLVAAMGFLVTDLESHGGQRNVRFQNFLSRTQESLAEKLGQLEDVEEPDSMLNHPSSRSGSFVTALTSRALANAGIPAKDGYERTRTGSPASIPNDVQDVGSLQDPVQRTTKEAVLSNANHDPFEPAGIAVHHAHRVNPQRRAKRDQSSKPANPTPTPLHSSARPLKNTAKNKYSLRSRVPIANANNAKLSSLDRSSYRLPFRVPIANAANTSFFKPDGEEDDSEVVEGSKMRAAGMAPNTMMCATSMRKHIKRVHGSCTINGVEYHDETDEEKERKRKKRKNGR</sequence>
<organism evidence="2 4">
    <name type="scientific">Botryosphaeria dothidea</name>
    <dbReference type="NCBI Taxonomy" id="55169"/>
    <lineage>
        <taxon>Eukaryota</taxon>
        <taxon>Fungi</taxon>
        <taxon>Dikarya</taxon>
        <taxon>Ascomycota</taxon>
        <taxon>Pezizomycotina</taxon>
        <taxon>Dothideomycetes</taxon>
        <taxon>Dothideomycetes incertae sedis</taxon>
        <taxon>Botryosphaeriales</taxon>
        <taxon>Botryosphaeriaceae</taxon>
        <taxon>Botryosphaeria</taxon>
    </lineage>
</organism>
<name>A0A8H4INJ0_9PEZI</name>
<evidence type="ECO:0000313" key="4">
    <source>
        <dbReference type="Proteomes" id="UP000572817"/>
    </source>
</evidence>
<evidence type="ECO:0000256" key="1">
    <source>
        <dbReference type="SAM" id="MobiDB-lite"/>
    </source>
</evidence>
<evidence type="ECO:0000313" key="3">
    <source>
        <dbReference type="EMBL" id="KAF4305917.1"/>
    </source>
</evidence>
<dbReference type="EMBL" id="WWBZ02000040">
    <property type="protein sequence ID" value="KAF4305917.1"/>
    <property type="molecule type" value="Genomic_DNA"/>
</dbReference>
<comment type="caution">
    <text evidence="2">The sequence shown here is derived from an EMBL/GenBank/DDBJ whole genome shotgun (WGS) entry which is preliminary data.</text>
</comment>
<feature type="region of interest" description="Disordered" evidence="1">
    <location>
        <begin position="292"/>
        <end position="313"/>
    </location>
</feature>
<dbReference type="EMBL" id="WWBZ02000073">
    <property type="protein sequence ID" value="KAF4302403.1"/>
    <property type="molecule type" value="Genomic_DNA"/>
</dbReference>
<feature type="region of interest" description="Disordered" evidence="1">
    <location>
        <begin position="165"/>
        <end position="195"/>
    </location>
</feature>
<evidence type="ECO:0000313" key="2">
    <source>
        <dbReference type="EMBL" id="KAF4302403.1"/>
    </source>
</evidence>
<dbReference type="Proteomes" id="UP000572817">
    <property type="component" value="Unassembled WGS sequence"/>
</dbReference>
<proteinExistence type="predicted"/>